<evidence type="ECO:0000256" key="2">
    <source>
        <dbReference type="ARBA" id="ARBA00005721"/>
    </source>
</evidence>
<dbReference type="PANTHER" id="PTHR34297">
    <property type="entry name" value="HYPOTHETICAL CYTOSOLIC PROTEIN-RELATED"/>
    <property type="match status" value="1"/>
</dbReference>
<gene>
    <name evidence="4" type="ORF">JOC58_001906</name>
</gene>
<accession>A0ABU1J0K8</accession>
<dbReference type="EMBL" id="JAVDQH010000006">
    <property type="protein sequence ID" value="MDR6244013.1"/>
    <property type="molecule type" value="Genomic_DNA"/>
</dbReference>
<dbReference type="RefSeq" id="WP_188775853.1">
    <property type="nucleotide sequence ID" value="NZ_BMMB01000005.1"/>
</dbReference>
<dbReference type="PANTHER" id="PTHR34297:SF3">
    <property type="entry name" value="ALKALINE SHOCK PROTEIN 23"/>
    <property type="match status" value="1"/>
</dbReference>
<comment type="function">
    <text evidence="1">May play a key role in alkaline pH tolerance.</text>
</comment>
<evidence type="ECO:0000313" key="4">
    <source>
        <dbReference type="EMBL" id="MDR6244013.1"/>
    </source>
</evidence>
<reference evidence="4 5" key="1">
    <citation type="submission" date="2023-07" db="EMBL/GenBank/DDBJ databases">
        <title>Genomic Encyclopedia of Type Strains, Phase IV (KMG-IV): sequencing the most valuable type-strain genomes for metagenomic binning, comparative biology and taxonomic classification.</title>
        <authorList>
            <person name="Goeker M."/>
        </authorList>
    </citation>
    <scope>NUCLEOTIDE SEQUENCE [LARGE SCALE GENOMIC DNA]</scope>
    <source>
        <strain evidence="4 5">DSM 22170</strain>
    </source>
</reference>
<proteinExistence type="inferred from homology"/>
<keyword evidence="5" id="KW-1185">Reference proteome</keyword>
<dbReference type="Pfam" id="PF03780">
    <property type="entry name" value="Asp23"/>
    <property type="match status" value="1"/>
</dbReference>
<dbReference type="InterPro" id="IPR005531">
    <property type="entry name" value="Asp23"/>
</dbReference>
<evidence type="ECO:0000313" key="5">
    <source>
        <dbReference type="Proteomes" id="UP001185028"/>
    </source>
</evidence>
<evidence type="ECO:0000256" key="3">
    <source>
        <dbReference type="ARBA" id="ARBA00019574"/>
    </source>
</evidence>
<comment type="caution">
    <text evidence="4">The sequence shown here is derived from an EMBL/GenBank/DDBJ whole genome shotgun (WGS) entry which is preliminary data.</text>
</comment>
<comment type="similarity">
    <text evidence="2">Belongs to the asp23 family.</text>
</comment>
<protein>
    <recommendedName>
        <fullName evidence="3">Alkaline shock protein 23</fullName>
    </recommendedName>
</protein>
<organism evidence="4 5">
    <name type="scientific">Paenibacillus hunanensis</name>
    <dbReference type="NCBI Taxonomy" id="539262"/>
    <lineage>
        <taxon>Bacteria</taxon>
        <taxon>Bacillati</taxon>
        <taxon>Bacillota</taxon>
        <taxon>Bacilli</taxon>
        <taxon>Bacillales</taxon>
        <taxon>Paenibacillaceae</taxon>
        <taxon>Paenibacillus</taxon>
    </lineage>
</organism>
<evidence type="ECO:0000256" key="1">
    <source>
        <dbReference type="ARBA" id="ARBA00002561"/>
    </source>
</evidence>
<sequence length="148" mass="16376">MAETRLDTIETQVQGTQVRKNSLTFEDQVIQKIAALAANEVQGILSLEGGFFSNLAGRFSNAENVIRGVDVEVGEKQVALDLVATVEYGKSIPTIFNELIKKVTEAVNRMTGLEVVEINLNIVDVKTRKEFELDTKGPQEEPKVERVN</sequence>
<name>A0ABU1J0K8_9BACL</name>
<dbReference type="Proteomes" id="UP001185028">
    <property type="component" value="Unassembled WGS sequence"/>
</dbReference>